<sequence>MLVTAPYFAYIHYGINSRLKDPTATISPEHRLLPALFSSFFIPAGIFIFGWTSRRSIHWIVPTIDVGLTTGGLAIVLQSIFVYIGLAYPRYAASLFLGDGFAKAAVAFGGVLWSHPLYSRLGLNSAMSLLGGLCAVCVSGVFILHFHGAALRARSGFAA</sequence>
<proteinExistence type="predicted"/>
<evidence type="ECO:0000256" key="2">
    <source>
        <dbReference type="ARBA" id="ARBA00022692"/>
    </source>
</evidence>
<dbReference type="PANTHER" id="PTHR23502:SF23">
    <property type="entry name" value="FLUCONAZOLE RESISTANCE PROTEIN 1"/>
    <property type="match status" value="1"/>
</dbReference>
<feature type="transmembrane region" description="Helical" evidence="5">
    <location>
        <begin position="32"/>
        <end position="52"/>
    </location>
</feature>
<evidence type="ECO:0000313" key="6">
    <source>
        <dbReference type="EMBL" id="KAL2846891.1"/>
    </source>
</evidence>
<evidence type="ECO:0000256" key="1">
    <source>
        <dbReference type="ARBA" id="ARBA00004141"/>
    </source>
</evidence>
<accession>A0ABR4K3J3</accession>
<gene>
    <name evidence="6" type="ORF">BJY01DRAFT_247081</name>
</gene>
<reference evidence="6 7" key="1">
    <citation type="submission" date="2024-07" db="EMBL/GenBank/DDBJ databases">
        <title>Section-level genome sequencing and comparative genomics of Aspergillus sections Usti and Cavernicolus.</title>
        <authorList>
            <consortium name="Lawrence Berkeley National Laboratory"/>
            <person name="Nybo J.L."/>
            <person name="Vesth T.C."/>
            <person name="Theobald S."/>
            <person name="Frisvad J.C."/>
            <person name="Larsen T.O."/>
            <person name="Kjaerboelling I."/>
            <person name="Rothschild-Mancinelli K."/>
            <person name="Lyhne E.K."/>
            <person name="Kogle M.E."/>
            <person name="Barry K."/>
            <person name="Clum A."/>
            <person name="Na H."/>
            <person name="Ledsgaard L."/>
            <person name="Lin J."/>
            <person name="Lipzen A."/>
            <person name="Kuo A."/>
            <person name="Riley R."/>
            <person name="Mondo S."/>
            <person name="Labutti K."/>
            <person name="Haridas S."/>
            <person name="Pangalinan J."/>
            <person name="Salamov A.A."/>
            <person name="Simmons B.A."/>
            <person name="Magnuson J.K."/>
            <person name="Chen J."/>
            <person name="Drula E."/>
            <person name="Henrissat B."/>
            <person name="Wiebenga A."/>
            <person name="Lubbers R.J."/>
            <person name="Gomes A.C."/>
            <person name="Makela M.R."/>
            <person name="Stajich J."/>
            <person name="Grigoriev I.V."/>
            <person name="Mortensen U.H."/>
            <person name="De Vries R.P."/>
            <person name="Baker S.E."/>
            <person name="Andersen M.R."/>
        </authorList>
    </citation>
    <scope>NUCLEOTIDE SEQUENCE [LARGE SCALE GENOMIC DNA]</scope>
    <source>
        <strain evidence="6 7">CBS 123904</strain>
    </source>
</reference>
<evidence type="ECO:0000313" key="7">
    <source>
        <dbReference type="Proteomes" id="UP001610446"/>
    </source>
</evidence>
<evidence type="ECO:0008006" key="8">
    <source>
        <dbReference type="Google" id="ProtNLM"/>
    </source>
</evidence>
<dbReference type="Proteomes" id="UP001610446">
    <property type="component" value="Unassembled WGS sequence"/>
</dbReference>
<protein>
    <recommendedName>
        <fullName evidence="8">Major facilitator superfamily domain-containing protein</fullName>
    </recommendedName>
</protein>
<name>A0ABR4K3J3_9EURO</name>
<comment type="caution">
    <text evidence="6">The sequence shown here is derived from an EMBL/GenBank/DDBJ whole genome shotgun (WGS) entry which is preliminary data.</text>
</comment>
<organism evidence="6 7">
    <name type="scientific">Aspergillus pseudoustus</name>
    <dbReference type="NCBI Taxonomy" id="1810923"/>
    <lineage>
        <taxon>Eukaryota</taxon>
        <taxon>Fungi</taxon>
        <taxon>Dikarya</taxon>
        <taxon>Ascomycota</taxon>
        <taxon>Pezizomycotina</taxon>
        <taxon>Eurotiomycetes</taxon>
        <taxon>Eurotiomycetidae</taxon>
        <taxon>Eurotiales</taxon>
        <taxon>Aspergillaceae</taxon>
        <taxon>Aspergillus</taxon>
        <taxon>Aspergillus subgen. Nidulantes</taxon>
    </lineage>
</organism>
<dbReference type="PANTHER" id="PTHR23502">
    <property type="entry name" value="MAJOR FACILITATOR SUPERFAMILY"/>
    <property type="match status" value="1"/>
</dbReference>
<dbReference type="EMBL" id="JBFXLU010000060">
    <property type="protein sequence ID" value="KAL2846891.1"/>
    <property type="molecule type" value="Genomic_DNA"/>
</dbReference>
<feature type="transmembrane region" description="Helical" evidence="5">
    <location>
        <begin position="64"/>
        <end position="86"/>
    </location>
</feature>
<comment type="subcellular location">
    <subcellularLocation>
        <location evidence="1">Membrane</location>
        <topology evidence="1">Multi-pass membrane protein</topology>
    </subcellularLocation>
</comment>
<keyword evidence="2 5" id="KW-0812">Transmembrane</keyword>
<keyword evidence="3 5" id="KW-1133">Transmembrane helix</keyword>
<feature type="transmembrane region" description="Helical" evidence="5">
    <location>
        <begin position="126"/>
        <end position="146"/>
    </location>
</feature>
<feature type="transmembrane region" description="Helical" evidence="5">
    <location>
        <begin position="92"/>
        <end position="114"/>
    </location>
</feature>
<evidence type="ECO:0000256" key="4">
    <source>
        <dbReference type="ARBA" id="ARBA00023136"/>
    </source>
</evidence>
<evidence type="ECO:0000256" key="3">
    <source>
        <dbReference type="ARBA" id="ARBA00022989"/>
    </source>
</evidence>
<evidence type="ECO:0000256" key="5">
    <source>
        <dbReference type="SAM" id="Phobius"/>
    </source>
</evidence>
<keyword evidence="4 5" id="KW-0472">Membrane</keyword>
<keyword evidence="7" id="KW-1185">Reference proteome</keyword>